<accession>A0ABD0MLF8</accession>
<dbReference type="InterPro" id="IPR048795">
    <property type="entry name" value="PWP3A_3B_4_C"/>
</dbReference>
<feature type="domain" description="PWWP" evidence="1">
    <location>
        <begin position="36"/>
        <end position="106"/>
    </location>
</feature>
<dbReference type="AlphaFoldDB" id="A0ABD0MLF8"/>
<evidence type="ECO:0000313" key="3">
    <source>
        <dbReference type="Proteomes" id="UP001529510"/>
    </source>
</evidence>
<gene>
    <name evidence="2" type="ORF">M9458_055254</name>
</gene>
<organism evidence="2 3">
    <name type="scientific">Cirrhinus mrigala</name>
    <name type="common">Mrigala</name>
    <dbReference type="NCBI Taxonomy" id="683832"/>
    <lineage>
        <taxon>Eukaryota</taxon>
        <taxon>Metazoa</taxon>
        <taxon>Chordata</taxon>
        <taxon>Craniata</taxon>
        <taxon>Vertebrata</taxon>
        <taxon>Euteleostomi</taxon>
        <taxon>Actinopterygii</taxon>
        <taxon>Neopterygii</taxon>
        <taxon>Teleostei</taxon>
        <taxon>Ostariophysi</taxon>
        <taxon>Cypriniformes</taxon>
        <taxon>Cyprinidae</taxon>
        <taxon>Labeoninae</taxon>
        <taxon>Labeonini</taxon>
        <taxon>Cirrhinus</taxon>
    </lineage>
</organism>
<name>A0ABD0MLF8_CIRMR</name>
<reference evidence="2 3" key="1">
    <citation type="submission" date="2024-05" db="EMBL/GenBank/DDBJ databases">
        <title>Genome sequencing and assembly of Indian major carp, Cirrhinus mrigala (Hamilton, 1822).</title>
        <authorList>
            <person name="Mohindra V."/>
            <person name="Chowdhury L.M."/>
            <person name="Lal K."/>
            <person name="Jena J.K."/>
        </authorList>
    </citation>
    <scope>NUCLEOTIDE SEQUENCE [LARGE SCALE GENOMIC DNA]</scope>
    <source>
        <strain evidence="2">CM1030</strain>
        <tissue evidence="2">Blood</tissue>
    </source>
</reference>
<keyword evidence="3" id="KW-1185">Reference proteome</keyword>
<feature type="non-terminal residue" evidence="2">
    <location>
        <position position="1"/>
    </location>
</feature>
<comment type="caution">
    <text evidence="2">The sequence shown here is derived from an EMBL/GenBank/DDBJ whole genome shotgun (WGS) entry which is preliminary data.</text>
</comment>
<dbReference type="Proteomes" id="UP001529510">
    <property type="component" value="Unassembled WGS sequence"/>
</dbReference>
<sequence>ARNLLQGILQPVYRVPRQCAISEEIPLHIEAVDVHTTEEKRLVELIVKLQGSEQHLVGVLNGKPSKWFHKLTSSQVPVYLDSEEQEDILLLREVLHRIPTQLSFQMKCSSSVVFFFQ</sequence>
<evidence type="ECO:0000313" key="2">
    <source>
        <dbReference type="EMBL" id="KAL0149466.1"/>
    </source>
</evidence>
<dbReference type="Pfam" id="PF20886">
    <property type="entry name" value="PWP3A-B_C"/>
    <property type="match status" value="1"/>
</dbReference>
<feature type="non-terminal residue" evidence="2">
    <location>
        <position position="117"/>
    </location>
</feature>
<protein>
    <recommendedName>
        <fullName evidence="1">PWWP domain-containing protein</fullName>
    </recommendedName>
</protein>
<proteinExistence type="predicted"/>
<dbReference type="EMBL" id="JAMKFB020000430">
    <property type="protein sequence ID" value="KAL0149466.1"/>
    <property type="molecule type" value="Genomic_DNA"/>
</dbReference>
<evidence type="ECO:0000259" key="1">
    <source>
        <dbReference type="Pfam" id="PF20886"/>
    </source>
</evidence>